<reference evidence="2" key="1">
    <citation type="submission" date="2020-08" db="EMBL/GenBank/DDBJ databases">
        <title>Genomic Encyclopedia of Type Strains, Phase IV (KMG-V): Genome sequencing to study the core and pangenomes of soil and plant-associated prokaryotes.</title>
        <authorList>
            <person name="Whitman W."/>
        </authorList>
    </citation>
    <scope>NUCLEOTIDE SEQUENCE [LARGE SCALE GENOMIC DNA]</scope>
    <source>
        <strain evidence="2">M8UP27</strain>
    </source>
</reference>
<evidence type="ECO:0000256" key="1">
    <source>
        <dbReference type="SAM" id="Phobius"/>
    </source>
</evidence>
<evidence type="ECO:0000313" key="3">
    <source>
        <dbReference type="Proteomes" id="UP000568106"/>
    </source>
</evidence>
<keyword evidence="3" id="KW-1185">Reference proteome</keyword>
<keyword evidence="1" id="KW-1133">Transmembrane helix</keyword>
<feature type="transmembrane region" description="Helical" evidence="1">
    <location>
        <begin position="207"/>
        <end position="233"/>
    </location>
</feature>
<name>A0A7W8MR06_9BACT</name>
<keyword evidence="1" id="KW-0812">Transmembrane</keyword>
<comment type="caution">
    <text evidence="2">The sequence shown here is derived from an EMBL/GenBank/DDBJ whole genome shotgun (WGS) entry which is preliminary data.</text>
</comment>
<dbReference type="EMBL" id="JACHDY010000002">
    <property type="protein sequence ID" value="MBB5316752.1"/>
    <property type="molecule type" value="Genomic_DNA"/>
</dbReference>
<keyword evidence="1" id="KW-0472">Membrane</keyword>
<dbReference type="AlphaFoldDB" id="A0A7W8MR06"/>
<protein>
    <submittedName>
        <fullName evidence="2">Uncharacterized protein</fullName>
    </submittedName>
</protein>
<evidence type="ECO:0000313" key="2">
    <source>
        <dbReference type="EMBL" id="MBB5316752.1"/>
    </source>
</evidence>
<feature type="transmembrane region" description="Helical" evidence="1">
    <location>
        <begin position="47"/>
        <end position="70"/>
    </location>
</feature>
<feature type="transmembrane region" description="Helical" evidence="1">
    <location>
        <begin position="292"/>
        <end position="317"/>
    </location>
</feature>
<organism evidence="2 3">
    <name type="scientific">Tunturiibacter empetritectus</name>
    <dbReference type="NCBI Taxonomy" id="3069691"/>
    <lineage>
        <taxon>Bacteria</taxon>
        <taxon>Pseudomonadati</taxon>
        <taxon>Acidobacteriota</taxon>
        <taxon>Terriglobia</taxon>
        <taxon>Terriglobales</taxon>
        <taxon>Acidobacteriaceae</taxon>
        <taxon>Tunturiibacter</taxon>
    </lineage>
</organism>
<gene>
    <name evidence="2" type="ORF">HDF09_001421</name>
</gene>
<feature type="transmembrane region" description="Helical" evidence="1">
    <location>
        <begin position="180"/>
        <end position="201"/>
    </location>
</feature>
<feature type="transmembrane region" description="Helical" evidence="1">
    <location>
        <begin position="245"/>
        <end position="266"/>
    </location>
</feature>
<proteinExistence type="predicted"/>
<accession>A0A7W8MR06</accession>
<feature type="transmembrane region" description="Helical" evidence="1">
    <location>
        <begin position="82"/>
        <end position="103"/>
    </location>
</feature>
<dbReference type="Proteomes" id="UP000568106">
    <property type="component" value="Unassembled WGS sequence"/>
</dbReference>
<feature type="transmembrane region" description="Helical" evidence="1">
    <location>
        <begin position="123"/>
        <end position="147"/>
    </location>
</feature>
<sequence>MKRPIGLIFSAVVLSLAALFLLLISSLMAFAGISAGHQPTVPATPHFVTYLMIAISGFYIALAIWAILTVIGILRLRSWARYSILIIGGGLAFISILAVFGLLLSRTMLPTLQTQQPAADPRITFIVFLVMGAINLLVAAVGIWWLIYFNRRAVRELFQNPVLASEHPGTAGSAVKSAPLAITLLACFFLFGAVCCIPLLFLPLPAFLLGFILPIPLARAFYLVCVIFISVIGYGLIKLREPARIAAIAFLILGICNAALTFLPWYQAQFRQYTANFISMIPTMPGQPTPSYFYSSTMIISSGMVGLIINLFLIWLLQRHRAAFRVPPPETMLEA</sequence>